<evidence type="ECO:0000313" key="1">
    <source>
        <dbReference type="EMBL" id="BCL26063.1"/>
    </source>
</evidence>
<dbReference type="Proteomes" id="UP000516444">
    <property type="component" value="Chromosome"/>
</dbReference>
<evidence type="ECO:0000313" key="2">
    <source>
        <dbReference type="Proteomes" id="UP000516444"/>
    </source>
</evidence>
<keyword evidence="2" id="KW-1185">Reference proteome</keyword>
<dbReference type="RefSeq" id="WP_190849453.1">
    <property type="nucleotide sequence ID" value="NZ_AP023440.1"/>
</dbReference>
<dbReference type="SUPFAM" id="SSF53271">
    <property type="entry name" value="PRTase-like"/>
    <property type="match status" value="2"/>
</dbReference>
<gene>
    <name evidence="1" type="ORF">GCM10017557_09220</name>
</gene>
<dbReference type="InterPro" id="IPR029057">
    <property type="entry name" value="PRTase-like"/>
</dbReference>
<proteinExistence type="predicted"/>
<dbReference type="KEGG" id="sgm:GCM10017557_09220"/>
<accession>A0A7G1NS23</accession>
<dbReference type="EMBL" id="AP023440">
    <property type="protein sequence ID" value="BCL26063.1"/>
    <property type="molecule type" value="Genomic_DNA"/>
</dbReference>
<name>A0A7G1NS23_9ACTN</name>
<protein>
    <submittedName>
        <fullName evidence="1">Uncharacterized protein</fullName>
    </submittedName>
</protein>
<reference evidence="1 2" key="1">
    <citation type="journal article" date="2014" name="Int. J. Syst. Evol. Microbiol.">
        <title>Complete genome sequence of Corynebacterium casei LMG S-19264T (=DSM 44701T), isolated from a smear-ripened cheese.</title>
        <authorList>
            <consortium name="US DOE Joint Genome Institute (JGI-PGF)"/>
            <person name="Walter F."/>
            <person name="Albersmeier A."/>
            <person name="Kalinowski J."/>
            <person name="Ruckert C."/>
        </authorList>
    </citation>
    <scope>NUCLEOTIDE SEQUENCE [LARGE SCALE GENOMIC DNA]</scope>
    <source>
        <strain evidence="1 2">JCM 4677</strain>
    </source>
</reference>
<sequence length="1590" mass="173254">MAGLRFPPLLTSATWESVLQPRRAPLAADGRWTARTLEQGLHLDFARVEFVDLAALARALLLVDAAVRDGVLVQVTLPTAELPDAGGERPAAEPGEETRRRLIRQARSRGDTRAFMRQVGFLGSLRATHWPEGSVEVLDAAVEQVEETAGGEPAARDEAPYVRRRILPFEWLAPLEGPDLRASSEFRTIVARLRDLGLSPPDADALSQTVLVELLENVAEHGAAQPAGAPPRPLVGAVLMDPLTYGRRHQDMSLGSPELAELATRTRSQVLRLLVGDSGSGLVTRLDPVQARLGVPSGVEPPDGRRPTEAEDTVFYAFEHGPHRPRGTAREAPRPGQNGLWRVKHLVRSYGGSVVVRTADTLTGWVYSEADGRAVVTDDSLSRAPGTLHEVQVLTDPKAQRTAVSWVERPEVTPSPRLRWVRCVVDPVGGLDEADRTRLTEAARETARDPRLGGVVLSMTLRDTNYLTRSGLQDALRTALQVASDLADLTALAVLFPDADPKVLDLSVSGLHAEQGGGAVPLPGPVLVHGCYGPPIWYGGSPAVRAVLGELSRAGGVLPEEAAMRCWEEAGGEAGDGLWRALERYSRLFDVSGGKVSLALTPPSVLRTLDEKTRQELARVIENSSPRAGVSSGLFRTPGLRLTRRWVDSALLLGATTGVSTAAYVLARKVETALTGRVTGGAAPTMVAHVSAAPLPLAARLSECLALGGRHHAMPGELDLEGLHRSERVQAGERVVLVTDLLSTENTARRAAAAIVGAGAEPAAIACVVDARQEHRDIQLLNRSIPVVSLTEVDIGSPLPAADVASAGVVDIDPILRHPVVPTPQEPPRVPEIDFLRLCAGAPDTLSLGHLAGPRSHSSALLYLDRALRHPETGGRITDIVLDVLREALETVQDASAPGEGHPLQLWFAGQPDDAYDSRLPQAVHQRLGELGRTVHPLVTVPRGVARNQWIYPTAVPHTARGRTVIVLEGRASTGTTLRQMVRLAAAGGAAAVIAVVLLNHLEPQDAATLRMLRTVTPPGGGTAVPVVVRFVSGSSIPGESPHDCAICQTRDRVRDDTAAPDRLRRHADQLRALLRPRRREEVFSSAAADLFTVPVGADDITDYIRWRGLLRESLRDTASRQRVVDILRTLVDDDRSREGEFTQINLLRLLAAEQQWLKLPPLRFTEARELLTPICVAGLGRSANISPWLRVQALMVLAATTPQQLIEELPRLLPLVLDEPILVDHMLMECYRLLRRPPHDSPIDIGRLRESLLRCRAVLGEQGPSPSRPFDEYQHVVQQLITMADHKARPEPDDPQKAWEQLREDLGHAVKRHRLDSGLLRVRDYLEDLEDTEPTVQASRDARSDWEICKRHLADRALVCLPVLRHILAGDYVGDLLGRSHHDWLTRLSQDGISALTEVSDRLDRLLREPRRVHDLEWMDARDELLEQLDRWYRMFLATHVPETGKPAHIVDLVSSAPIELEPRIDGLLTAHGTDVEKEWSLSGTPRTHVFCPEPLLTEAIEHVLDNTRRHRVPGADSRLRVTGAGAGPDAVRVAIRNTGTRPHPSPGQGLRALDAKLRPFGATLSGRALSEGGFSFEAALTLRLWEGA</sequence>
<organism evidence="1 2">
    <name type="scientific">Streptomyces aurantiacus</name>
    <dbReference type="NCBI Taxonomy" id="47760"/>
    <lineage>
        <taxon>Bacteria</taxon>
        <taxon>Bacillati</taxon>
        <taxon>Actinomycetota</taxon>
        <taxon>Actinomycetes</taxon>
        <taxon>Kitasatosporales</taxon>
        <taxon>Streptomycetaceae</taxon>
        <taxon>Streptomyces</taxon>
        <taxon>Streptomyces aurantiacus group</taxon>
    </lineage>
</organism>
<dbReference type="Gene3D" id="3.40.50.2020">
    <property type="match status" value="1"/>
</dbReference>